<reference evidence="4" key="1">
    <citation type="journal article" date="2006" name="J. Bacteriol.">
        <title>Intraspecific variability of the terminal inverted repeats of the linear chromosome of Streptomyces ambofaciens.</title>
        <authorList>
            <person name="Choulet F."/>
            <person name="Gallois A."/>
            <person name="Aigle B."/>
            <person name="Mangenot S."/>
            <person name="Gerbaud C."/>
            <person name="Truong C."/>
            <person name="Francou F.X."/>
            <person name="Borges F."/>
            <person name="Fourrier C."/>
            <person name="Guerineau M."/>
            <person name="Decaris B."/>
            <person name="Barbe V."/>
            <person name="Pernodet J.L."/>
            <person name="Leblond P."/>
        </authorList>
    </citation>
    <scope>NUCLEOTIDE SEQUENCE</scope>
    <source>
        <strain evidence="4">ATCC 23877</strain>
    </source>
</reference>
<dbReference type="Pfam" id="PF08239">
    <property type="entry name" value="SH3_3"/>
    <property type="match status" value="1"/>
</dbReference>
<evidence type="ECO:0000313" key="3">
    <source>
        <dbReference type="EMBL" id="AKZ53344.1"/>
    </source>
</evidence>
<dbReference type="EMBL" id="AJ937740">
    <property type="protein sequence ID" value="CAI78182.1"/>
    <property type="molecule type" value="Genomic_DNA"/>
</dbReference>
<dbReference type="InterPro" id="IPR003646">
    <property type="entry name" value="SH3-like_bac-type"/>
</dbReference>
<feature type="signal peptide" evidence="1">
    <location>
        <begin position="1"/>
        <end position="30"/>
    </location>
</feature>
<evidence type="ECO:0000313" key="4">
    <source>
        <dbReference type="EMBL" id="CAI78182.1"/>
    </source>
</evidence>
<proteinExistence type="predicted"/>
<dbReference type="Proteomes" id="UP000061018">
    <property type="component" value="Chromosome"/>
</dbReference>
<feature type="domain" description="SH3b" evidence="2">
    <location>
        <begin position="58"/>
        <end position="110"/>
    </location>
</feature>
<evidence type="ECO:0000313" key="6">
    <source>
        <dbReference type="Proteomes" id="UP000061018"/>
    </source>
</evidence>
<accession>Q1RRA6</accession>
<feature type="chain" id="PRO_5011208987" evidence="1">
    <location>
        <begin position="31"/>
        <end position="111"/>
    </location>
</feature>
<reference evidence="6" key="3">
    <citation type="journal article" date="2015" name="J. Biotechnol.">
        <title>Complete genome sequence of Streptomyces ambofaciens ATCC 23877, the spiramycin producer.</title>
        <authorList>
            <person name="Thibessard A."/>
            <person name="Haas D."/>
            <person name="Gerbaud C."/>
            <person name="Aigle B."/>
            <person name="Lautru S."/>
            <person name="Pernodet J.L."/>
            <person name="Leblond P."/>
        </authorList>
    </citation>
    <scope>NUCLEOTIDE SEQUENCE [LARGE SCALE GENOMIC DNA]</scope>
    <source>
        <strain evidence="6">ATCC 23877 / 3486 / DSM 40053 / JCM 4204 / NBRC 12836 / NRRL B-2516</strain>
    </source>
</reference>
<name>Q1RRA6_STRA7</name>
<reference evidence="3" key="4">
    <citation type="submission" date="2015-07" db="EMBL/GenBank/DDBJ databases">
        <title>Complete genome sequence of Streptomyces ambofaciens ATCC 23877, the spiramycin producer.</title>
        <authorList>
            <person name="Thibessard A."/>
            <person name="Haas D."/>
            <person name="Gerbaud C."/>
            <person name="Aigle B."/>
            <person name="Lautru S."/>
            <person name="Pernodet J.-L."/>
            <person name="Leblond P."/>
        </authorList>
    </citation>
    <scope>NUCLEOTIDE SEQUENCE [LARGE SCALE GENOMIC DNA]</scope>
    <source>
        <strain evidence="3">ATCC 23877</strain>
    </source>
</reference>
<reference evidence="5" key="2">
    <citation type="journal article" date="2006" name="Mol. Biol. Evol.">
        <title>Evolution of the terminal regions of the Streptomyces linear chromosome.</title>
        <authorList>
            <person name="Choulet F."/>
            <person name="Aigle B."/>
            <person name="Gallois A."/>
            <person name="Mangenot S."/>
            <person name="Gerbaud C."/>
            <person name="Truong C."/>
            <person name="Francou F.X."/>
            <person name="Fourrier C."/>
            <person name="Guerineau M."/>
            <person name="Decaris B."/>
            <person name="Barbe V."/>
            <person name="Pernodet J.L."/>
            <person name="Leblond P."/>
        </authorList>
    </citation>
    <scope>NUCLEOTIDE SEQUENCE</scope>
    <source>
        <strain evidence="5">ATCC 23877</strain>
    </source>
</reference>
<sequence>MRHVSRRTSAVGITLGILVPLAGMSSTASASIPGTVEGPARVQNICFERHTCFVTENNVNFRSGPGTNYPSLGQVHRGQGFDVAELSGDWFKGTLWGGPSNVWIHWAYLDM</sequence>
<evidence type="ECO:0000256" key="1">
    <source>
        <dbReference type="SAM" id="SignalP"/>
    </source>
</evidence>
<gene>
    <name evidence="3" type="ORF">SAM23877_0295</name>
    <name evidence="4" type="ORF">SAML0253</name>
</gene>
<dbReference type="EMBL" id="AM238663">
    <property type="protein sequence ID" value="CAJ89240.1"/>
    <property type="molecule type" value="Genomic_DNA"/>
</dbReference>
<evidence type="ECO:0000259" key="2">
    <source>
        <dbReference type="Pfam" id="PF08239"/>
    </source>
</evidence>
<evidence type="ECO:0000313" key="5">
    <source>
        <dbReference type="EMBL" id="CAJ89240.1"/>
    </source>
</evidence>
<organism evidence="4">
    <name type="scientific">Streptomyces ambofaciens (strain ATCC 23877 / 3486 / DSM 40053 / JCM 4204 / NBRC 12836 / NRRL B-2516)</name>
    <dbReference type="NCBI Taxonomy" id="278992"/>
    <lineage>
        <taxon>Bacteria</taxon>
        <taxon>Bacillati</taxon>
        <taxon>Actinomycetota</taxon>
        <taxon>Actinomycetes</taxon>
        <taxon>Kitasatosporales</taxon>
        <taxon>Streptomycetaceae</taxon>
        <taxon>Streptomyces</taxon>
    </lineage>
</organism>
<protein>
    <submittedName>
        <fullName evidence="4">Uncharacterized protein SAML0253</fullName>
    </submittedName>
</protein>
<dbReference type="KEGG" id="samb:SAM23877_0295"/>
<dbReference type="Gene3D" id="2.30.30.40">
    <property type="entry name" value="SH3 Domains"/>
    <property type="match status" value="1"/>
</dbReference>
<dbReference type="AlphaFoldDB" id="Q1RRA6"/>
<keyword evidence="1" id="KW-0732">Signal</keyword>
<dbReference type="EMBL" id="CP012382">
    <property type="protein sequence ID" value="AKZ53344.1"/>
    <property type="molecule type" value="Genomic_DNA"/>
</dbReference>